<accession>A0A934J4N6</accession>
<dbReference type="GO" id="GO:0000160">
    <property type="term" value="P:phosphorelay signal transduction system"/>
    <property type="evidence" value="ECO:0007669"/>
    <property type="project" value="UniProtKB-KW"/>
</dbReference>
<dbReference type="Gene3D" id="3.40.50.2300">
    <property type="match status" value="1"/>
</dbReference>
<dbReference type="PANTHER" id="PTHR42713:SF3">
    <property type="entry name" value="TRANSCRIPTIONAL REGULATORY PROTEIN HPTR"/>
    <property type="match status" value="1"/>
</dbReference>
<keyword evidence="5" id="KW-0805">Transcription regulation</keyword>
<evidence type="ECO:0000259" key="10">
    <source>
        <dbReference type="PROSITE" id="PS50110"/>
    </source>
</evidence>
<feature type="modified residue" description="4-aspartylphosphate" evidence="8">
    <location>
        <position position="55"/>
    </location>
</feature>
<dbReference type="InterPro" id="IPR051552">
    <property type="entry name" value="HptR"/>
</dbReference>
<evidence type="ECO:0000313" key="11">
    <source>
        <dbReference type="EMBL" id="MBJ6360756.1"/>
    </source>
</evidence>
<evidence type="ECO:0000256" key="6">
    <source>
        <dbReference type="ARBA" id="ARBA00023125"/>
    </source>
</evidence>
<dbReference type="InterPro" id="IPR001789">
    <property type="entry name" value="Sig_transdc_resp-reg_receiver"/>
</dbReference>
<keyword evidence="7" id="KW-0804">Transcription</keyword>
<dbReference type="InterPro" id="IPR018060">
    <property type="entry name" value="HTH_AraC"/>
</dbReference>
<dbReference type="Proteomes" id="UP000640274">
    <property type="component" value="Unassembled WGS sequence"/>
</dbReference>
<dbReference type="Gene3D" id="1.10.10.60">
    <property type="entry name" value="Homeodomain-like"/>
    <property type="match status" value="2"/>
</dbReference>
<proteinExistence type="predicted"/>
<evidence type="ECO:0000256" key="5">
    <source>
        <dbReference type="ARBA" id="ARBA00023015"/>
    </source>
</evidence>
<evidence type="ECO:0000256" key="4">
    <source>
        <dbReference type="ARBA" id="ARBA00023012"/>
    </source>
</evidence>
<evidence type="ECO:0000256" key="8">
    <source>
        <dbReference type="PROSITE-ProRule" id="PRU00169"/>
    </source>
</evidence>
<evidence type="ECO:0000256" key="1">
    <source>
        <dbReference type="ARBA" id="ARBA00004496"/>
    </source>
</evidence>
<evidence type="ECO:0000256" key="3">
    <source>
        <dbReference type="ARBA" id="ARBA00022553"/>
    </source>
</evidence>
<dbReference type="CDD" id="cd17536">
    <property type="entry name" value="REC_YesN-like"/>
    <property type="match status" value="1"/>
</dbReference>
<dbReference type="PROSITE" id="PS01124">
    <property type="entry name" value="HTH_ARAC_FAMILY_2"/>
    <property type="match status" value="1"/>
</dbReference>
<comment type="subcellular location">
    <subcellularLocation>
        <location evidence="1">Cytoplasm</location>
    </subcellularLocation>
</comment>
<dbReference type="InterPro" id="IPR009057">
    <property type="entry name" value="Homeodomain-like_sf"/>
</dbReference>
<dbReference type="Pfam" id="PF00072">
    <property type="entry name" value="Response_reg"/>
    <property type="match status" value="1"/>
</dbReference>
<organism evidence="11 12">
    <name type="scientific">Paenibacillus roseus</name>
    <dbReference type="NCBI Taxonomy" id="2798579"/>
    <lineage>
        <taxon>Bacteria</taxon>
        <taxon>Bacillati</taxon>
        <taxon>Bacillota</taxon>
        <taxon>Bacilli</taxon>
        <taxon>Bacillales</taxon>
        <taxon>Paenibacillaceae</taxon>
        <taxon>Paenibacillus</taxon>
    </lineage>
</organism>
<dbReference type="RefSeq" id="WP_199018304.1">
    <property type="nucleotide sequence ID" value="NZ_JAELUP010000013.1"/>
</dbReference>
<gene>
    <name evidence="11" type="ORF">JFN88_05395</name>
</gene>
<feature type="domain" description="HTH araC/xylS-type" evidence="9">
    <location>
        <begin position="427"/>
        <end position="525"/>
    </location>
</feature>
<dbReference type="InterPro" id="IPR020449">
    <property type="entry name" value="Tscrpt_reg_AraC-type_HTH"/>
</dbReference>
<keyword evidence="12" id="KW-1185">Reference proteome</keyword>
<keyword evidence="3 8" id="KW-0597">Phosphoprotein</keyword>
<dbReference type="SMART" id="SM00448">
    <property type="entry name" value="REC"/>
    <property type="match status" value="1"/>
</dbReference>
<evidence type="ECO:0000256" key="2">
    <source>
        <dbReference type="ARBA" id="ARBA00022490"/>
    </source>
</evidence>
<name>A0A934J4N6_9BACL</name>
<dbReference type="GO" id="GO:0043565">
    <property type="term" value="F:sequence-specific DNA binding"/>
    <property type="evidence" value="ECO:0007669"/>
    <property type="project" value="InterPro"/>
</dbReference>
<dbReference type="PROSITE" id="PS50110">
    <property type="entry name" value="RESPONSE_REGULATORY"/>
    <property type="match status" value="1"/>
</dbReference>
<dbReference type="PRINTS" id="PR00032">
    <property type="entry name" value="HTHARAC"/>
</dbReference>
<feature type="domain" description="Response regulatory" evidence="10">
    <location>
        <begin position="3"/>
        <end position="120"/>
    </location>
</feature>
<dbReference type="SMART" id="SM00342">
    <property type="entry name" value="HTH_ARAC"/>
    <property type="match status" value="1"/>
</dbReference>
<dbReference type="Pfam" id="PF12833">
    <property type="entry name" value="HTH_18"/>
    <property type="match status" value="1"/>
</dbReference>
<protein>
    <submittedName>
        <fullName evidence="11">Response regulator</fullName>
    </submittedName>
</protein>
<dbReference type="SUPFAM" id="SSF52172">
    <property type="entry name" value="CheY-like"/>
    <property type="match status" value="1"/>
</dbReference>
<keyword evidence="6" id="KW-0238">DNA-binding</keyword>
<keyword evidence="2" id="KW-0963">Cytoplasm</keyword>
<evidence type="ECO:0000256" key="7">
    <source>
        <dbReference type="ARBA" id="ARBA00023163"/>
    </source>
</evidence>
<evidence type="ECO:0000313" key="12">
    <source>
        <dbReference type="Proteomes" id="UP000640274"/>
    </source>
</evidence>
<dbReference type="EMBL" id="JAELUP010000013">
    <property type="protein sequence ID" value="MBJ6360756.1"/>
    <property type="molecule type" value="Genomic_DNA"/>
</dbReference>
<dbReference type="GO" id="GO:0003700">
    <property type="term" value="F:DNA-binding transcription factor activity"/>
    <property type="evidence" value="ECO:0007669"/>
    <property type="project" value="InterPro"/>
</dbReference>
<sequence length="537" mass="62134">MFKVLIVEDEMLVRVGLTNSIAWSKYDMEVIADVSNGREALAIYMNEKPDLIVTDLKMPVMDGLELISTIRSKDVDTKILILSCIDDFEYARKAANLKVSGYILKLTMTMEEIEGTLEEIRKELVAHSYSFKPPVQQQLSLDLLKEKVLKDYLFYGVYSEDEMGTIMQQFEPPIHTGPIAVAILETYQYDRLHERFDDDRGKLIQFSILNILNEIMVNHGGGIAYHDQKNRYLMIFSFLSHHSAETNRSRLTAVFDNIQKAMHSYFNVPVFISVSATGEGFHSMRRFYQECTRMLNDRYFSHTAIITSVENRIIGEPKFKKLIANSCNKWALLGESYYKNLQETTFHALKQPLQDEGDWKQVFIHLMEWTRAYLAIPDDQAALMELSGTERILVSPTIYDSIQAWENYLEETAKLKHMIKSVTKEVAEAVKYIQMRYDQDITLKEISELVNLSPNYLSLLFKKNMGRNLIEYLTDYRIEKAKELLQKTNLKTYEIAENVGFSDSAYFSRIFKKVTGISPLEFRKIKVLGGTAKHEDI</sequence>
<dbReference type="InterPro" id="IPR011006">
    <property type="entry name" value="CheY-like_superfamily"/>
</dbReference>
<dbReference type="SUPFAM" id="SSF46689">
    <property type="entry name" value="Homeodomain-like"/>
    <property type="match status" value="2"/>
</dbReference>
<comment type="caution">
    <text evidence="11">The sequence shown here is derived from an EMBL/GenBank/DDBJ whole genome shotgun (WGS) entry which is preliminary data.</text>
</comment>
<evidence type="ECO:0000259" key="9">
    <source>
        <dbReference type="PROSITE" id="PS01124"/>
    </source>
</evidence>
<dbReference type="GO" id="GO:0005737">
    <property type="term" value="C:cytoplasm"/>
    <property type="evidence" value="ECO:0007669"/>
    <property type="project" value="UniProtKB-SubCell"/>
</dbReference>
<keyword evidence="4" id="KW-0902">Two-component regulatory system</keyword>
<reference evidence="11" key="1">
    <citation type="submission" date="2020-12" db="EMBL/GenBank/DDBJ databases">
        <authorList>
            <person name="Huq M.A."/>
        </authorList>
    </citation>
    <scope>NUCLEOTIDE SEQUENCE</scope>
    <source>
        <strain evidence="11">MAHUQ-46</strain>
    </source>
</reference>
<dbReference type="AlphaFoldDB" id="A0A934J4N6"/>
<dbReference type="PANTHER" id="PTHR42713">
    <property type="entry name" value="HISTIDINE KINASE-RELATED"/>
    <property type="match status" value="1"/>
</dbReference>